<dbReference type="HOGENOM" id="CLU_1779125_0_0_1"/>
<keyword evidence="4" id="KW-1185">Reference proteome</keyword>
<protein>
    <submittedName>
        <fullName evidence="3">Protein CBG20005</fullName>
    </submittedName>
</protein>
<dbReference type="PANTHER" id="PTHR47629">
    <property type="entry name" value="C-TYPE LECTIN-RELATED"/>
    <property type="match status" value="1"/>
</dbReference>
<evidence type="ECO:0000313" key="3">
    <source>
        <dbReference type="EMBL" id="CAP37139.2"/>
    </source>
</evidence>
<dbReference type="EMBL" id="HE601481">
    <property type="protein sequence ID" value="CAP37139.2"/>
    <property type="molecule type" value="Genomic_DNA"/>
</dbReference>
<evidence type="ECO:0000256" key="1">
    <source>
        <dbReference type="SAM" id="SignalP"/>
    </source>
</evidence>
<evidence type="ECO:0000313" key="5">
    <source>
        <dbReference type="WormBase" id="CBG20005"/>
    </source>
</evidence>
<dbReference type="InterPro" id="IPR006583">
    <property type="entry name" value="PAN-3_domain"/>
</dbReference>
<feature type="chain" id="PRO_5002731136" evidence="1">
    <location>
        <begin position="21"/>
        <end position="146"/>
    </location>
</feature>
<sequence length="146" mass="16407">MKFLIILLPIFRTAIPNKHAMIEVWGQPNFLNDAQAIKNTQWNVCMAKCYSSENCILAHNQNETCYMFNEVTMGTVTRTKLKDKSVVAFKANSTNGQCSTGPPSNMSGTIFFQGPSDLITMSCMLRMVLHFLTIILEITAKVKVQH</sequence>
<evidence type="ECO:0000259" key="2">
    <source>
        <dbReference type="SMART" id="SM00605"/>
    </source>
</evidence>
<dbReference type="WormBase" id="CBG20005">
    <property type="protein sequence ID" value="CBP47257"/>
    <property type="gene ID" value="WBGene00039110"/>
</dbReference>
<dbReference type="PANTHER" id="PTHR47629:SF1">
    <property type="entry name" value="C-TYPE LECTIN DOMAIN-CONTAINING PROTEIN-RELATED"/>
    <property type="match status" value="1"/>
</dbReference>
<dbReference type="KEGG" id="cbr:CBG_20005"/>
<keyword evidence="1" id="KW-0732">Signal</keyword>
<dbReference type="Pfam" id="PF08277">
    <property type="entry name" value="PAN_3"/>
    <property type="match status" value="1"/>
</dbReference>
<name>A8XWX0_CAEBR</name>
<gene>
    <name evidence="3 5" type="ORF">CBG20005</name>
    <name evidence="3" type="ORF">CBG_20005</name>
</gene>
<reference evidence="3 4" key="1">
    <citation type="journal article" date="2003" name="PLoS Biol.">
        <title>The genome sequence of Caenorhabditis briggsae: a platform for comparative genomics.</title>
        <authorList>
            <person name="Stein L.D."/>
            <person name="Bao Z."/>
            <person name="Blasiar D."/>
            <person name="Blumenthal T."/>
            <person name="Brent M.R."/>
            <person name="Chen N."/>
            <person name="Chinwalla A."/>
            <person name="Clarke L."/>
            <person name="Clee C."/>
            <person name="Coghlan A."/>
            <person name="Coulson A."/>
            <person name="D'Eustachio P."/>
            <person name="Fitch D.H."/>
            <person name="Fulton L.A."/>
            <person name="Fulton R.E."/>
            <person name="Griffiths-Jones S."/>
            <person name="Harris T.W."/>
            <person name="Hillier L.W."/>
            <person name="Kamath R."/>
            <person name="Kuwabara P.E."/>
            <person name="Mardis E.R."/>
            <person name="Marra M.A."/>
            <person name="Miner T.L."/>
            <person name="Minx P."/>
            <person name="Mullikin J.C."/>
            <person name="Plumb R.W."/>
            <person name="Rogers J."/>
            <person name="Schein J.E."/>
            <person name="Sohrmann M."/>
            <person name="Spieth J."/>
            <person name="Stajich J.E."/>
            <person name="Wei C."/>
            <person name="Willey D."/>
            <person name="Wilson R.K."/>
            <person name="Durbin R."/>
            <person name="Waterston R.H."/>
        </authorList>
    </citation>
    <scope>NUCLEOTIDE SEQUENCE [LARGE SCALE GENOMIC DNA]</scope>
    <source>
        <strain evidence="3 4">AF16</strain>
    </source>
</reference>
<dbReference type="InParanoid" id="A8XWX0"/>
<feature type="domain" description="PAN-3" evidence="2">
    <location>
        <begin position="1"/>
        <end position="123"/>
    </location>
</feature>
<dbReference type="CTD" id="8575927"/>
<proteinExistence type="predicted"/>
<dbReference type="AlphaFoldDB" id="A8XWX0"/>
<dbReference type="RefSeq" id="XP_045096933.1">
    <property type="nucleotide sequence ID" value="XM_045235295.1"/>
</dbReference>
<feature type="signal peptide" evidence="1">
    <location>
        <begin position="1"/>
        <end position="20"/>
    </location>
</feature>
<reference evidence="3 4" key="2">
    <citation type="journal article" date="2011" name="PLoS Genet.">
        <title>Caenorhabditis briggsae recombinant inbred line genotypes reveal inter-strain incompatibility and the evolution of recombination.</title>
        <authorList>
            <person name="Ross J.A."/>
            <person name="Koboldt D.C."/>
            <person name="Staisch J.E."/>
            <person name="Chamberlin H.M."/>
            <person name="Gupta B.P."/>
            <person name="Miller R.D."/>
            <person name="Baird S.E."/>
            <person name="Haag E.S."/>
        </authorList>
    </citation>
    <scope>NUCLEOTIDE SEQUENCE [LARGE SCALE GENOMIC DNA]</scope>
    <source>
        <strain evidence="3 4">AF16</strain>
    </source>
</reference>
<dbReference type="Proteomes" id="UP000008549">
    <property type="component" value="Unassembled WGS sequence"/>
</dbReference>
<evidence type="ECO:0000313" key="4">
    <source>
        <dbReference type="Proteomes" id="UP000008549"/>
    </source>
</evidence>
<dbReference type="SMART" id="SM00605">
    <property type="entry name" value="CW"/>
    <property type="match status" value="1"/>
</dbReference>
<accession>A8XWX0</accession>
<dbReference type="GeneID" id="8575927"/>
<organism evidence="3 4">
    <name type="scientific">Caenorhabditis briggsae</name>
    <dbReference type="NCBI Taxonomy" id="6238"/>
    <lineage>
        <taxon>Eukaryota</taxon>
        <taxon>Metazoa</taxon>
        <taxon>Ecdysozoa</taxon>
        <taxon>Nematoda</taxon>
        <taxon>Chromadorea</taxon>
        <taxon>Rhabditida</taxon>
        <taxon>Rhabditina</taxon>
        <taxon>Rhabditomorpha</taxon>
        <taxon>Rhabditoidea</taxon>
        <taxon>Rhabditidae</taxon>
        <taxon>Peloderinae</taxon>
        <taxon>Caenorhabditis</taxon>
    </lineage>
</organism>